<feature type="transmembrane region" description="Helical" evidence="6">
    <location>
        <begin position="139"/>
        <end position="158"/>
    </location>
</feature>
<dbReference type="KEGG" id="cmos:111458151"/>
<evidence type="ECO:0000313" key="9">
    <source>
        <dbReference type="Proteomes" id="UP000504609"/>
    </source>
</evidence>
<dbReference type="InterPro" id="IPR037185">
    <property type="entry name" value="EmrE-like"/>
</dbReference>
<keyword evidence="3 6" id="KW-0812">Transmembrane</keyword>
<comment type="subcellular location">
    <subcellularLocation>
        <location evidence="1">Membrane</location>
        <topology evidence="1">Multi-pass membrane protein</topology>
    </subcellularLocation>
</comment>
<proteinExistence type="inferred from homology"/>
<accession>A0A6J1GW81</accession>
<keyword evidence="9" id="KW-1185">Reference proteome</keyword>
<dbReference type="SUPFAM" id="SSF103481">
    <property type="entry name" value="Multidrug resistance efflux transporter EmrE"/>
    <property type="match status" value="2"/>
</dbReference>
<feature type="transmembrane region" description="Helical" evidence="6">
    <location>
        <begin position="371"/>
        <end position="389"/>
    </location>
</feature>
<dbReference type="Pfam" id="PF00892">
    <property type="entry name" value="EamA"/>
    <property type="match status" value="2"/>
</dbReference>
<keyword evidence="7" id="KW-0732">Signal</keyword>
<sequence>MNFFMILQPICFLPCVFELSGDPRVCLFRHGKHFYKNHIYLSFSYEFNYIELKNTRREGEKGFEMEGFARLFGLAKPYLVVVFVQFGYAGMTILAKSALDKGMSPHVFVVYRHAVATLVIAPFALIFNRKARTKMTFSILWKIVLLGLLEPVIDQNLYFTGMKLTTATFTAAMCNILPAFSFLMAWACRLEKVNILKRGSQAKIIGTIVTVGGAMIMTFIRGPMLNLPWTNANQHSASSAGSANHQSPLKGSLMIATGCICWSAFITLQAITLKEYPVELSLTALICLVGTIGGSGVALIMERGNLGAWVLHLDSQLLAVVYSGVICTGVTYYIQGVVMQTKGPVFVTAFSPLSMILVAIMSSFILAEIMFLGRILGAVAIISGLYLVLWGKSKDQTSVDSECDKITPCEQQMTRNGEEFVVVDVAKEDTN</sequence>
<keyword evidence="4 6" id="KW-1133">Transmembrane helix</keyword>
<dbReference type="InterPro" id="IPR030184">
    <property type="entry name" value="WAT1-related"/>
</dbReference>
<evidence type="ECO:0000256" key="4">
    <source>
        <dbReference type="ARBA" id="ARBA00022989"/>
    </source>
</evidence>
<feature type="transmembrane region" description="Helical" evidence="6">
    <location>
        <begin position="78"/>
        <end position="98"/>
    </location>
</feature>
<name>A0A6J1GW81_CUCMO</name>
<feature type="signal peptide" evidence="7">
    <location>
        <begin position="1"/>
        <end position="18"/>
    </location>
</feature>
<dbReference type="AlphaFoldDB" id="A0A6J1GW81"/>
<feature type="chain" id="PRO_5026779421" evidence="7">
    <location>
        <begin position="19"/>
        <end position="431"/>
    </location>
</feature>
<gene>
    <name evidence="10" type="primary">LOC111458151</name>
</gene>
<evidence type="ECO:0000256" key="6">
    <source>
        <dbReference type="SAM" id="Phobius"/>
    </source>
</evidence>
<reference evidence="10" key="1">
    <citation type="submission" date="2025-08" db="UniProtKB">
        <authorList>
            <consortium name="RefSeq"/>
        </authorList>
    </citation>
    <scope>IDENTIFICATION</scope>
    <source>
        <tissue evidence="10">Young leaves</tissue>
    </source>
</reference>
<feature type="domain" description="EamA" evidence="8">
    <location>
        <begin position="250"/>
        <end position="389"/>
    </location>
</feature>
<feature type="transmembrane region" description="Helical" evidence="6">
    <location>
        <begin position="253"/>
        <end position="273"/>
    </location>
</feature>
<dbReference type="GeneID" id="111458151"/>
<protein>
    <submittedName>
        <fullName evidence="10">WAT1-related protein At2g39510-like</fullName>
    </submittedName>
</protein>
<dbReference type="PANTHER" id="PTHR31218">
    <property type="entry name" value="WAT1-RELATED PROTEIN"/>
    <property type="match status" value="1"/>
</dbReference>
<evidence type="ECO:0000256" key="3">
    <source>
        <dbReference type="ARBA" id="ARBA00022692"/>
    </source>
</evidence>
<dbReference type="GO" id="GO:0022857">
    <property type="term" value="F:transmembrane transporter activity"/>
    <property type="evidence" value="ECO:0007669"/>
    <property type="project" value="InterPro"/>
</dbReference>
<evidence type="ECO:0000256" key="1">
    <source>
        <dbReference type="ARBA" id="ARBA00004141"/>
    </source>
</evidence>
<feature type="domain" description="EamA" evidence="8">
    <location>
        <begin position="78"/>
        <end position="218"/>
    </location>
</feature>
<feature type="transmembrane region" description="Helical" evidence="6">
    <location>
        <begin position="346"/>
        <end position="365"/>
    </location>
</feature>
<feature type="transmembrane region" description="Helical" evidence="6">
    <location>
        <begin position="110"/>
        <end position="127"/>
    </location>
</feature>
<evidence type="ECO:0000256" key="7">
    <source>
        <dbReference type="SAM" id="SignalP"/>
    </source>
</evidence>
<evidence type="ECO:0000256" key="2">
    <source>
        <dbReference type="ARBA" id="ARBA00007635"/>
    </source>
</evidence>
<dbReference type="RefSeq" id="XP_022956402.1">
    <property type="nucleotide sequence ID" value="XM_023100634.1"/>
</dbReference>
<evidence type="ECO:0000256" key="5">
    <source>
        <dbReference type="ARBA" id="ARBA00023136"/>
    </source>
</evidence>
<dbReference type="Proteomes" id="UP000504609">
    <property type="component" value="Unplaced"/>
</dbReference>
<feature type="transmembrane region" description="Helical" evidence="6">
    <location>
        <begin position="200"/>
        <end position="220"/>
    </location>
</feature>
<feature type="transmembrane region" description="Helical" evidence="6">
    <location>
        <begin position="313"/>
        <end position="334"/>
    </location>
</feature>
<evidence type="ECO:0000259" key="8">
    <source>
        <dbReference type="Pfam" id="PF00892"/>
    </source>
</evidence>
<keyword evidence="5 6" id="KW-0472">Membrane</keyword>
<evidence type="ECO:0000313" key="10">
    <source>
        <dbReference type="RefSeq" id="XP_022956402.1"/>
    </source>
</evidence>
<dbReference type="InterPro" id="IPR000620">
    <property type="entry name" value="EamA_dom"/>
</dbReference>
<organism evidence="9 10">
    <name type="scientific">Cucurbita moschata</name>
    <name type="common">Winter crookneck squash</name>
    <name type="synonym">Cucurbita pepo var. moschata</name>
    <dbReference type="NCBI Taxonomy" id="3662"/>
    <lineage>
        <taxon>Eukaryota</taxon>
        <taxon>Viridiplantae</taxon>
        <taxon>Streptophyta</taxon>
        <taxon>Embryophyta</taxon>
        <taxon>Tracheophyta</taxon>
        <taxon>Spermatophyta</taxon>
        <taxon>Magnoliopsida</taxon>
        <taxon>eudicotyledons</taxon>
        <taxon>Gunneridae</taxon>
        <taxon>Pentapetalae</taxon>
        <taxon>rosids</taxon>
        <taxon>fabids</taxon>
        <taxon>Cucurbitales</taxon>
        <taxon>Cucurbitaceae</taxon>
        <taxon>Cucurbiteae</taxon>
        <taxon>Cucurbita</taxon>
    </lineage>
</organism>
<dbReference type="GO" id="GO:0016020">
    <property type="term" value="C:membrane"/>
    <property type="evidence" value="ECO:0007669"/>
    <property type="project" value="UniProtKB-SubCell"/>
</dbReference>
<feature type="transmembrane region" description="Helical" evidence="6">
    <location>
        <begin position="164"/>
        <end position="188"/>
    </location>
</feature>
<comment type="similarity">
    <text evidence="2">Belongs to the drug/metabolite transporter (DMT) superfamily. Plant drug/metabolite exporter (P-DME) (TC 2.A.7.4) family.</text>
</comment>
<feature type="transmembrane region" description="Helical" evidence="6">
    <location>
        <begin position="280"/>
        <end position="301"/>
    </location>
</feature>